<feature type="chain" id="PRO_5020352073" description="Imelysin-like domain-containing protein" evidence="3">
    <location>
        <begin position="20"/>
        <end position="328"/>
    </location>
</feature>
<dbReference type="RefSeq" id="WP_129087492.1">
    <property type="nucleotide sequence ID" value="NZ_CP053836.1"/>
</dbReference>
<gene>
    <name evidence="5" type="ORF">CRV07_09675</name>
</gene>
<protein>
    <recommendedName>
        <fullName evidence="4">Imelysin-like domain-containing protein</fullName>
    </recommendedName>
</protein>
<evidence type="ECO:0000313" key="6">
    <source>
        <dbReference type="Proteomes" id="UP000289758"/>
    </source>
</evidence>
<reference evidence="5 6" key="1">
    <citation type="submission" date="2017-10" db="EMBL/GenBank/DDBJ databases">
        <title>Genomics of the genus Arcobacter.</title>
        <authorList>
            <person name="Perez-Cataluna A."/>
            <person name="Figueras M.J."/>
        </authorList>
    </citation>
    <scope>NUCLEOTIDE SEQUENCE [LARGE SCALE GENOMIC DNA]</scope>
    <source>
        <strain evidence="5 6">CECT 8441</strain>
    </source>
</reference>
<evidence type="ECO:0000313" key="5">
    <source>
        <dbReference type="EMBL" id="RXK04849.1"/>
    </source>
</evidence>
<evidence type="ECO:0000256" key="2">
    <source>
        <dbReference type="ARBA" id="ARBA00022729"/>
    </source>
</evidence>
<dbReference type="EMBL" id="PDKK01000008">
    <property type="protein sequence ID" value="RXK04849.1"/>
    <property type="molecule type" value="Genomic_DNA"/>
</dbReference>
<dbReference type="InterPro" id="IPR038352">
    <property type="entry name" value="Imelysin_sf"/>
</dbReference>
<feature type="signal peptide" evidence="3">
    <location>
        <begin position="1"/>
        <end position="19"/>
    </location>
</feature>
<dbReference type="GO" id="GO:0030313">
    <property type="term" value="C:cell envelope"/>
    <property type="evidence" value="ECO:0007669"/>
    <property type="project" value="UniProtKB-SubCell"/>
</dbReference>
<dbReference type="Gene3D" id="1.20.1420.20">
    <property type="entry name" value="M75 peptidase, HXXE motif"/>
    <property type="match status" value="1"/>
</dbReference>
<name>A0A4Q1AKA6_9BACT</name>
<dbReference type="AlphaFoldDB" id="A0A4Q1AKA6"/>
<dbReference type="OrthoDB" id="5365401at2"/>
<dbReference type="Pfam" id="PF09375">
    <property type="entry name" value="Peptidase_M75"/>
    <property type="match status" value="1"/>
</dbReference>
<feature type="domain" description="Imelysin-like" evidence="4">
    <location>
        <begin position="46"/>
        <end position="294"/>
    </location>
</feature>
<sequence length="328" mass="37697">MRLIKGLLIIAITSILCFADDTQENKSVLNSLYEKVILKDLNSSLKSIDELKEAIKKSDVKKSKEGFTKLVQTWKSVETFYILGDLNDDFIDTPRYIDTFHNLSEDITAQLDRAIKSSDEVRVALFKNSLKSISALEYILYKKDIKDKRVNEIALTIVNKIGSYLNDINEEYLAQKENFLKDLKKANSITINAIIQSTYKLKEWRIGDIMGATKKYEGKPDNSRAEYYISKNSANAIEAILKTYKNIFDNKSYEDYGDYLLKITNGEQIQRLRESINKSLELVKKIENDDLLKADDLYEEISEIHVILFLEIIEELSINAKIIEADGD</sequence>
<evidence type="ECO:0000259" key="4">
    <source>
        <dbReference type="Pfam" id="PF09375"/>
    </source>
</evidence>
<accession>A0A4Q1AKA6</accession>
<evidence type="ECO:0000256" key="1">
    <source>
        <dbReference type="ARBA" id="ARBA00004196"/>
    </source>
</evidence>
<evidence type="ECO:0000256" key="3">
    <source>
        <dbReference type="SAM" id="SignalP"/>
    </source>
</evidence>
<keyword evidence="2 3" id="KW-0732">Signal</keyword>
<dbReference type="InterPro" id="IPR018976">
    <property type="entry name" value="Imelysin-like"/>
</dbReference>
<proteinExistence type="predicted"/>
<organism evidence="5 6">
    <name type="scientific">Halarcobacter ebronensis</name>
    <dbReference type="NCBI Taxonomy" id="1462615"/>
    <lineage>
        <taxon>Bacteria</taxon>
        <taxon>Pseudomonadati</taxon>
        <taxon>Campylobacterota</taxon>
        <taxon>Epsilonproteobacteria</taxon>
        <taxon>Campylobacterales</taxon>
        <taxon>Arcobacteraceae</taxon>
        <taxon>Halarcobacter</taxon>
    </lineage>
</organism>
<keyword evidence="6" id="KW-1185">Reference proteome</keyword>
<dbReference type="Proteomes" id="UP000289758">
    <property type="component" value="Unassembled WGS sequence"/>
</dbReference>
<comment type="subcellular location">
    <subcellularLocation>
        <location evidence="1">Cell envelope</location>
    </subcellularLocation>
</comment>
<comment type="caution">
    <text evidence="5">The sequence shown here is derived from an EMBL/GenBank/DDBJ whole genome shotgun (WGS) entry which is preliminary data.</text>
</comment>